<sequence length="607" mass="68765">MIGRNDPCTCGSGKKYKKCCGKQGPDLVGLIVNEELDQVLGNFFEHYPKGDARKEMTRMMREWLLRLSDSWVKEDIEEAAGEFYLFVYNPSSWREYIQEQLGKAKREAVLSVLRAWDEPFMLLAEVIGADDGMLEVRQLFTEDIYHVTRNEGMPVDPGTLMFGSVLRDPRKREDAIAPVSSMIFLARWSKQTKQSLMELREKNERLVPEQFIRKHALDIYELFIKRSQASLNELVEEVLAPSQLESLKALEAALRGLEQDAGVREILHKLAVAYFMNHHSEVDSENDFVAAAVWTGVQLGVIRGLISTQTEIVAQYDSTVEAMEPIAKDLSSLYEEMMGSFDEPMANRAYDIGTDPRQTEKGLWETAMTTAGVVQPERKPDVDEGRAQMLAYEAYAAEDEEERRELAAKALSISPGLPDALLLAAEGEEDVEKASDLYEKAIRNASKIFEPGENPWMNLPNRPFMRAAFTYGVHLFMNKEFGEAADVFKDLVRMNATDNQGARFEAVASLIHAKRFNEAAEIMVRYEKGSQGDATYLYLDWKLEHDASEGKSEDAGEMLEKAAKANGHVMHLRTFKVKTSDYPKQMFIKPGSEEEARYIWLLLNGPN</sequence>
<name>A0A511Z6K5_9BACL</name>
<evidence type="ECO:0000313" key="2">
    <source>
        <dbReference type="Proteomes" id="UP000321901"/>
    </source>
</evidence>
<organism evidence="1 2">
    <name type="scientific">Sporosarcina luteola</name>
    <dbReference type="NCBI Taxonomy" id="582850"/>
    <lineage>
        <taxon>Bacteria</taxon>
        <taxon>Bacillati</taxon>
        <taxon>Bacillota</taxon>
        <taxon>Bacilli</taxon>
        <taxon>Bacillales</taxon>
        <taxon>Caryophanaceae</taxon>
        <taxon>Sporosarcina</taxon>
    </lineage>
</organism>
<dbReference type="SUPFAM" id="SSF103642">
    <property type="entry name" value="Sec-C motif"/>
    <property type="match status" value="1"/>
</dbReference>
<proteinExistence type="predicted"/>
<gene>
    <name evidence="1" type="ORF">SLU01_13840</name>
</gene>
<evidence type="ECO:0000313" key="1">
    <source>
        <dbReference type="EMBL" id="GEN83072.1"/>
    </source>
</evidence>
<dbReference type="EMBL" id="BJYL01000017">
    <property type="protein sequence ID" value="GEN83072.1"/>
    <property type="molecule type" value="Genomic_DNA"/>
</dbReference>
<accession>A0A511Z6K5</accession>
<dbReference type="Gene3D" id="3.10.450.50">
    <property type="match status" value="1"/>
</dbReference>
<keyword evidence="2" id="KW-1185">Reference proteome</keyword>
<protein>
    <submittedName>
        <fullName evidence="1">Uncharacterized protein</fullName>
    </submittedName>
</protein>
<dbReference type="InterPro" id="IPR011990">
    <property type="entry name" value="TPR-like_helical_dom_sf"/>
</dbReference>
<dbReference type="OrthoDB" id="6399948at2"/>
<dbReference type="InterPro" id="IPR004027">
    <property type="entry name" value="SEC_C_motif"/>
</dbReference>
<dbReference type="Proteomes" id="UP000321901">
    <property type="component" value="Unassembled WGS sequence"/>
</dbReference>
<dbReference type="RefSeq" id="WP_147056659.1">
    <property type="nucleotide sequence ID" value="NZ_BJYL01000017.1"/>
</dbReference>
<comment type="caution">
    <text evidence="1">The sequence shown here is derived from an EMBL/GenBank/DDBJ whole genome shotgun (WGS) entry which is preliminary data.</text>
</comment>
<dbReference type="AlphaFoldDB" id="A0A511Z6K5"/>
<reference evidence="1 2" key="1">
    <citation type="submission" date="2019-07" db="EMBL/GenBank/DDBJ databases">
        <title>Whole genome shotgun sequence of Sporosarcina luteola NBRC 105378.</title>
        <authorList>
            <person name="Hosoyama A."/>
            <person name="Uohara A."/>
            <person name="Ohji S."/>
            <person name="Ichikawa N."/>
        </authorList>
    </citation>
    <scope>NUCLEOTIDE SEQUENCE [LARGE SCALE GENOMIC DNA]</scope>
    <source>
        <strain evidence="1 2">NBRC 105378</strain>
    </source>
</reference>
<dbReference type="Pfam" id="PF02810">
    <property type="entry name" value="SEC-C"/>
    <property type="match status" value="1"/>
</dbReference>
<dbReference type="Gene3D" id="1.25.40.10">
    <property type="entry name" value="Tetratricopeptide repeat domain"/>
    <property type="match status" value="1"/>
</dbReference>